<accession>A0A9P3H0Z0</accession>
<keyword evidence="2" id="KW-1185">Reference proteome</keyword>
<dbReference type="OrthoDB" id="2347616at2759"/>
<dbReference type="SUPFAM" id="SSF52047">
    <property type="entry name" value="RNI-like"/>
    <property type="match status" value="1"/>
</dbReference>
<name>A0A9P3H0Z0_9FUNG</name>
<comment type="caution">
    <text evidence="1">The sequence shown here is derived from an EMBL/GenBank/DDBJ whole genome shotgun (WGS) entry which is preliminary data.</text>
</comment>
<sequence length="554" mass="63509">MDTAATPTADMLSTTLSHRDRALGMEEIRRSIALHLDSSSIIACACVNRDWHASFAPFVYNTICLTGIPDPCPPMLDLKEHQHWVLDLTVKDFVFPPGMSLEFRCLSYLALLGYTPRPSRDLDTARRNPTIPLWPPQLLSLSQWSCWRGLIQDAQCTLRTLIIHPSFSEVMTVPILEAIRGCVHLNTLELKSCNIRQQDATLFWNAISRIKTLTWRNGVLPDWRLIAADSPGSTSSTTDLLPRAPLSRLYGLSLISCDDRNLPDIHLFGHCQDLCKIFLEEGGDECLALFSGPDLWPQLREVWVWNRAFRDLSDEQWRQIISSQAGKRIESFETEYNILAAVKLSIDFVARTRPMETWTRPETLRVVDLMVCTRLSSALAQEILSSLPALEYLRFRRIRVMDIIEGQEWICRNLRELYIDIDMTLRQDQDQSEAVFHSIQRTVFQRLSTLTQLRTLSLHQVNRANLSPTYRGLDLTLRAGMDALESLTKLCSLSHAYLDRGMELADVEWMVRNWPELKRVQSSLSHLPSTRDRLKKYLNDNNIAVEDPSSKFVQ</sequence>
<dbReference type="Gene3D" id="3.80.10.10">
    <property type="entry name" value="Ribonuclease Inhibitor"/>
    <property type="match status" value="1"/>
</dbReference>
<dbReference type="InterPro" id="IPR032675">
    <property type="entry name" value="LRR_dom_sf"/>
</dbReference>
<evidence type="ECO:0000313" key="1">
    <source>
        <dbReference type="EMBL" id="GJJ67678.1"/>
    </source>
</evidence>
<evidence type="ECO:0000313" key="2">
    <source>
        <dbReference type="Proteomes" id="UP000827284"/>
    </source>
</evidence>
<reference evidence="1" key="2">
    <citation type="journal article" date="2022" name="Microbiol. Resour. Announc.">
        <title>Whole-Genome Sequence of Entomortierella parvispora E1425, a Mucoromycotan Fungus Associated with Burkholderiaceae-Related Endosymbiotic Bacteria.</title>
        <authorList>
            <person name="Herlambang A."/>
            <person name="Guo Y."/>
            <person name="Takashima Y."/>
            <person name="Narisawa K."/>
            <person name="Ohta H."/>
            <person name="Nishizawa T."/>
        </authorList>
    </citation>
    <scope>NUCLEOTIDE SEQUENCE</scope>
    <source>
        <strain evidence="1">E1425</strain>
    </source>
</reference>
<protein>
    <submittedName>
        <fullName evidence="1">Uncharacterized protein</fullName>
    </submittedName>
</protein>
<reference evidence="1" key="1">
    <citation type="submission" date="2021-11" db="EMBL/GenBank/DDBJ databases">
        <authorList>
            <person name="Herlambang A."/>
            <person name="Guo Y."/>
            <person name="Takashima Y."/>
            <person name="Nishizawa T."/>
        </authorList>
    </citation>
    <scope>NUCLEOTIDE SEQUENCE</scope>
    <source>
        <strain evidence="1">E1425</strain>
    </source>
</reference>
<proteinExistence type="predicted"/>
<gene>
    <name evidence="1" type="ORF">EMPS_00024</name>
</gene>
<organism evidence="1 2">
    <name type="scientific">Entomortierella parvispora</name>
    <dbReference type="NCBI Taxonomy" id="205924"/>
    <lineage>
        <taxon>Eukaryota</taxon>
        <taxon>Fungi</taxon>
        <taxon>Fungi incertae sedis</taxon>
        <taxon>Mucoromycota</taxon>
        <taxon>Mortierellomycotina</taxon>
        <taxon>Mortierellomycetes</taxon>
        <taxon>Mortierellales</taxon>
        <taxon>Mortierellaceae</taxon>
        <taxon>Entomortierella</taxon>
    </lineage>
</organism>
<dbReference type="Proteomes" id="UP000827284">
    <property type="component" value="Unassembled WGS sequence"/>
</dbReference>
<dbReference type="AlphaFoldDB" id="A0A9P3H0Z0"/>
<dbReference type="EMBL" id="BQFW01000001">
    <property type="protein sequence ID" value="GJJ67678.1"/>
    <property type="molecule type" value="Genomic_DNA"/>
</dbReference>